<dbReference type="SUPFAM" id="SSF48452">
    <property type="entry name" value="TPR-like"/>
    <property type="match status" value="3"/>
</dbReference>
<keyword evidence="5" id="KW-1185">Reference proteome</keyword>
<dbReference type="Pfam" id="PF13374">
    <property type="entry name" value="TPR_10"/>
    <property type="match status" value="1"/>
</dbReference>
<evidence type="ECO:0000259" key="3">
    <source>
        <dbReference type="Pfam" id="PF25000"/>
    </source>
</evidence>
<evidence type="ECO:0000313" key="4">
    <source>
        <dbReference type="EMBL" id="MFC1400251.1"/>
    </source>
</evidence>
<dbReference type="RefSeq" id="WP_232242049.1">
    <property type="nucleotide sequence ID" value="NZ_JBHEZZ010000001.1"/>
</dbReference>
<comment type="caution">
    <text evidence="4">The sequence shown here is derived from an EMBL/GenBank/DDBJ whole genome shotgun (WGS) entry which is preliminary data.</text>
</comment>
<proteinExistence type="predicted"/>
<feature type="domain" description="DUF7779" evidence="3">
    <location>
        <begin position="399"/>
        <end position="488"/>
    </location>
</feature>
<dbReference type="InterPro" id="IPR056681">
    <property type="entry name" value="DUF7779"/>
</dbReference>
<evidence type="ECO:0000256" key="1">
    <source>
        <dbReference type="SAM" id="MobiDB-lite"/>
    </source>
</evidence>
<dbReference type="PANTHER" id="PTHR46082:SF6">
    <property type="entry name" value="AAA+ ATPASE DOMAIN-CONTAINING PROTEIN-RELATED"/>
    <property type="match status" value="1"/>
</dbReference>
<dbReference type="NCBIfam" id="NF040586">
    <property type="entry name" value="FxSxx_TPR"/>
    <property type="match status" value="1"/>
</dbReference>
<dbReference type="Gene3D" id="1.25.40.10">
    <property type="entry name" value="Tetratricopeptide repeat domain"/>
    <property type="match status" value="3"/>
</dbReference>
<dbReference type="Pfam" id="PF25000">
    <property type="entry name" value="DUF7779"/>
    <property type="match status" value="1"/>
</dbReference>
<accession>A0ABV6UFM3</accession>
<dbReference type="EMBL" id="JBHEZZ010000001">
    <property type="protein sequence ID" value="MFC1400251.1"/>
    <property type="molecule type" value="Genomic_DNA"/>
</dbReference>
<evidence type="ECO:0000313" key="5">
    <source>
        <dbReference type="Proteomes" id="UP001592528"/>
    </source>
</evidence>
<dbReference type="InterPro" id="IPR002182">
    <property type="entry name" value="NB-ARC"/>
</dbReference>
<feature type="region of interest" description="Disordered" evidence="1">
    <location>
        <begin position="118"/>
        <end position="153"/>
    </location>
</feature>
<dbReference type="Pfam" id="PF00931">
    <property type="entry name" value="NB-ARC"/>
    <property type="match status" value="1"/>
</dbReference>
<organism evidence="4 5">
    <name type="scientific">Streptacidiphilus cavernicola</name>
    <dbReference type="NCBI Taxonomy" id="3342716"/>
    <lineage>
        <taxon>Bacteria</taxon>
        <taxon>Bacillati</taxon>
        <taxon>Actinomycetota</taxon>
        <taxon>Actinomycetes</taxon>
        <taxon>Kitasatosporales</taxon>
        <taxon>Streptomycetaceae</taxon>
        <taxon>Streptacidiphilus</taxon>
    </lineage>
</organism>
<feature type="compositionally biased region" description="Polar residues" evidence="1">
    <location>
        <begin position="133"/>
        <end position="146"/>
    </location>
</feature>
<dbReference type="InterPro" id="IPR011990">
    <property type="entry name" value="TPR-like_helical_dom_sf"/>
</dbReference>
<dbReference type="SUPFAM" id="SSF52540">
    <property type="entry name" value="P-loop containing nucleoside triphosphate hydrolases"/>
    <property type="match status" value="1"/>
</dbReference>
<dbReference type="InterPro" id="IPR027417">
    <property type="entry name" value="P-loop_NTPase"/>
</dbReference>
<reference evidence="4 5" key="1">
    <citation type="submission" date="2024-09" db="EMBL/GenBank/DDBJ databases">
        <authorList>
            <person name="Lee S.D."/>
        </authorList>
    </citation>
    <scope>NUCLEOTIDE SEQUENCE [LARGE SCALE GENOMIC DNA]</scope>
    <source>
        <strain evidence="4 5">N1-5</strain>
    </source>
</reference>
<name>A0ABV6UFM3_9ACTN</name>
<dbReference type="PANTHER" id="PTHR46082">
    <property type="entry name" value="ATP/GTP-BINDING PROTEIN-RELATED"/>
    <property type="match status" value="1"/>
</dbReference>
<dbReference type="Gene3D" id="3.40.50.300">
    <property type="entry name" value="P-loop containing nucleotide triphosphate hydrolases"/>
    <property type="match status" value="1"/>
</dbReference>
<gene>
    <name evidence="4" type="primary">fxsT</name>
    <name evidence="4" type="ORF">ACEZDJ_02995</name>
</gene>
<dbReference type="Proteomes" id="UP001592528">
    <property type="component" value="Unassembled WGS sequence"/>
</dbReference>
<protein>
    <submittedName>
        <fullName evidence="4">FxSxx-COOH system tetratricopeptide repeat protein</fullName>
    </submittedName>
</protein>
<feature type="domain" description="NB-ARC" evidence="2">
    <location>
        <begin position="167"/>
        <end position="322"/>
    </location>
</feature>
<evidence type="ECO:0000259" key="2">
    <source>
        <dbReference type="Pfam" id="PF00931"/>
    </source>
</evidence>
<feature type="region of interest" description="Disordered" evidence="1">
    <location>
        <begin position="802"/>
        <end position="821"/>
    </location>
</feature>
<dbReference type="Pfam" id="PF13424">
    <property type="entry name" value="TPR_12"/>
    <property type="match status" value="4"/>
</dbReference>
<dbReference type="InterPro" id="IPR053137">
    <property type="entry name" value="NLR-like"/>
</dbReference>
<sequence>MLEPVADQQGTGERFAFTMPSGVREELLAKGRKDTLRRVVQVVGDHLDPRCERLWRLPALLQSSARPDWGPVTSATLPWVEVEKAVLQALSNECLAPAHELELLITEYLGTAMTVPGAGRAKHHPKQEKGTAMSEQTTRATVNQRGRTAPTVWGNIPPRNPNFTGREALLDSLHARLLQGKATAVLPHALHGMGGVGKSLLAVEYLYRRLGEYDVVWWIPAERTTQISLSLVELAPRLGLQPGSDSSSTVTAVLEALRRGEPYANWLLVFDNAESPEAVRAFFPSGGPGNILITSRNPQWASIAHPLEVDVFRREESKQLLRIRGPEISDADADRLAEALGDLPLAIEQAAAWHAETGMLADEYLRLLDEKRVDLLSVSAPLDYQMPVIAAWNISLDQLESKNPAALQLLQVCSFCAPDPISRSLFARMQGRPIAPELDAALADPIRLGQVIREIGRYSLARFDHRTNSIQMHRLVQTALLSRMTEEERIRMRQGTHLLLAANDPNDPTNVTRWSRYGELYPHVLVSEAVQSGDPWVRNLVINEVRYLMYWGDYEPGRAMAQTAYDLWSQELGADHPRTLEVARWLGFLLFSMGRYTEAASLNAVVVEAYRRSFGEDHQDTVDATGNVAIDRRVQGEFSAALELSRSVHQRYLRLLGPDEPETLRAAHNLGVSLRLTGDFNGAQNLDRETWHSWTQIYGQDHVDSLRTWLGLILDIRELGDYGAALTYHREIVEQARSLLGPENPLTLSAVRHLAVALRKAGEHNEAREVAELARGSLIRRYGEHNPESMAATLELTVHLRHPEQTDSAQRTPEELSESRSLGEQILDEYAATYGTDHPHTLSAAVNLAITHRLLGHPETARDINDRVLSKFRDCLGEDHPASLVCRTNLASDFFSLGDFAQAEALDQDTLRRTSRVFDAGHPSTLACAVNLSMDLRALGQQDAASILHDETVNRLRDRLGSEHPAVAQAVAGDHRADCDIDPMPL</sequence>